<accession>A0A0G3EPD8</accession>
<organism evidence="1 2">
    <name type="scientific">Pandoraea thiooxydans</name>
    <dbReference type="NCBI Taxonomy" id="445709"/>
    <lineage>
        <taxon>Bacteria</taxon>
        <taxon>Pseudomonadati</taxon>
        <taxon>Pseudomonadota</taxon>
        <taxon>Betaproteobacteria</taxon>
        <taxon>Burkholderiales</taxon>
        <taxon>Burkholderiaceae</taxon>
        <taxon>Pandoraea</taxon>
    </lineage>
</organism>
<evidence type="ECO:0000313" key="2">
    <source>
        <dbReference type="Proteomes" id="UP000036700"/>
    </source>
</evidence>
<proteinExistence type="predicted"/>
<dbReference type="STRING" id="445709.ABW99_12485"/>
<dbReference type="OrthoDB" id="8943308at2"/>
<reference evidence="2" key="1">
    <citation type="submission" date="2015-06" db="EMBL/GenBank/DDBJ databases">
        <authorList>
            <person name="Lim Y.L."/>
            <person name="Ee R."/>
            <person name="Yong D."/>
            <person name="How K.Y."/>
            <person name="Yin W.F."/>
            <person name="Chan K.G."/>
        </authorList>
    </citation>
    <scope>NUCLEOTIDE SEQUENCE [LARGE SCALE GENOMIC DNA]</scope>
    <source>
        <strain evidence="2">DSM 25325</strain>
    </source>
</reference>
<dbReference type="AlphaFoldDB" id="A0A0G3EPD8"/>
<dbReference type="KEGG" id="ptx:ABW99_12485"/>
<keyword evidence="2" id="KW-1185">Reference proteome</keyword>
<dbReference type="RefSeq" id="WP_047214800.1">
    <property type="nucleotide sequence ID" value="NZ_CP011568.3"/>
</dbReference>
<dbReference type="Proteomes" id="UP000036700">
    <property type="component" value="Chromosome"/>
</dbReference>
<name>A0A0G3EPD8_9BURK</name>
<dbReference type="PATRIC" id="fig|445709.3.peg.2655"/>
<sequence length="67" mass="7304">MLENLDRIAHSLDAIESAARGVAIRFPEASQELYTALMEVRNAIGLVAQEVVRIEQELHANSGNGQS</sequence>
<evidence type="ECO:0000313" key="1">
    <source>
        <dbReference type="EMBL" id="AKJ68903.1"/>
    </source>
</evidence>
<gene>
    <name evidence="1" type="ORF">ABW99_12485</name>
</gene>
<protein>
    <submittedName>
        <fullName evidence="1">Uncharacterized protein</fullName>
    </submittedName>
</protein>
<dbReference type="EMBL" id="CP011568">
    <property type="protein sequence ID" value="AKJ68903.1"/>
    <property type="molecule type" value="Genomic_DNA"/>
</dbReference>